<organism evidence="2 3">
    <name type="scientific">Agrobacterium tomkonis CFBP 6623</name>
    <dbReference type="NCBI Taxonomy" id="1183432"/>
    <lineage>
        <taxon>Bacteria</taxon>
        <taxon>Pseudomonadati</taxon>
        <taxon>Pseudomonadota</taxon>
        <taxon>Alphaproteobacteria</taxon>
        <taxon>Hyphomicrobiales</taxon>
        <taxon>Rhizobiaceae</taxon>
        <taxon>Rhizobium/Agrobacterium group</taxon>
        <taxon>Agrobacterium</taxon>
        <taxon>Agrobacterium tumefaciens complex</taxon>
    </lineage>
</organism>
<accession>A0A1S7S0W5</accession>
<evidence type="ECO:0000313" key="2">
    <source>
        <dbReference type="EMBL" id="CUX60918.1"/>
    </source>
</evidence>
<dbReference type="EMBL" id="FBWK01000054">
    <property type="protein sequence ID" value="CUX60918.1"/>
    <property type="molecule type" value="Genomic_DNA"/>
</dbReference>
<dbReference type="RefSeq" id="WP_080843082.1">
    <property type="nucleotide sequence ID" value="NZ_LT009724.1"/>
</dbReference>
<dbReference type="InterPro" id="IPR007055">
    <property type="entry name" value="BON_dom"/>
</dbReference>
<keyword evidence="3" id="KW-1185">Reference proteome</keyword>
<sequence>MFKAGGFTMMLSWAANTAPGCNPQEISLCAALQALIAYADGQENSCISVSSSDGCIVLTGEVETLSAFERAVIIAECFASRPIIADLAIRQRSSTRLDAASPHLHLANNNRSDKQ</sequence>
<dbReference type="Proteomes" id="UP000191988">
    <property type="component" value="Unassembled WGS sequence"/>
</dbReference>
<proteinExistence type="predicted"/>
<evidence type="ECO:0000313" key="3">
    <source>
        <dbReference type="Proteomes" id="UP000191988"/>
    </source>
</evidence>
<dbReference type="STRING" id="1183432.AGR3A_Lc180022"/>
<name>A0A1S7S0W5_9HYPH</name>
<protein>
    <recommendedName>
        <fullName evidence="1">BON domain-containing protein</fullName>
    </recommendedName>
</protein>
<reference evidence="3" key="1">
    <citation type="submission" date="2016-01" db="EMBL/GenBank/DDBJ databases">
        <authorList>
            <person name="Regsiter A."/>
            <person name="william w."/>
        </authorList>
    </citation>
    <scope>NUCLEOTIDE SEQUENCE [LARGE SCALE GENOMIC DNA]</scope>
    <source>
        <strain evidence="3">CFBP 6623</strain>
    </source>
</reference>
<evidence type="ECO:0000259" key="1">
    <source>
        <dbReference type="Pfam" id="PF04972"/>
    </source>
</evidence>
<dbReference type="AlphaFoldDB" id="A0A1S7S0W5"/>
<dbReference type="Pfam" id="PF04972">
    <property type="entry name" value="BON"/>
    <property type="match status" value="1"/>
</dbReference>
<feature type="domain" description="BON" evidence="1">
    <location>
        <begin position="28"/>
        <end position="77"/>
    </location>
</feature>
<gene>
    <name evidence="2" type="ORF">AGR3A_Lc180022</name>
</gene>